<keyword evidence="3 6" id="KW-0547">Nucleotide-binding</keyword>
<evidence type="ECO:0000256" key="5">
    <source>
        <dbReference type="ARBA" id="ARBA00022840"/>
    </source>
</evidence>
<dbReference type="PANTHER" id="PTHR24345">
    <property type="entry name" value="SERINE/THREONINE-PROTEIN KINASE PLK"/>
    <property type="match status" value="1"/>
</dbReference>
<dbReference type="PROSITE" id="PS50011">
    <property type="entry name" value="PROTEIN_KINASE_DOM"/>
    <property type="match status" value="1"/>
</dbReference>
<evidence type="ECO:0000313" key="10">
    <source>
        <dbReference type="Proteomes" id="UP000701801"/>
    </source>
</evidence>
<feature type="region of interest" description="Disordered" evidence="7">
    <location>
        <begin position="313"/>
        <end position="352"/>
    </location>
</feature>
<dbReference type="Proteomes" id="UP000701801">
    <property type="component" value="Unassembled WGS sequence"/>
</dbReference>
<dbReference type="SUPFAM" id="SSF82615">
    <property type="entry name" value="Polo-box domain"/>
    <property type="match status" value="2"/>
</dbReference>
<dbReference type="AlphaFoldDB" id="A0A9N9LS93"/>
<reference evidence="9" key="1">
    <citation type="submission" date="2021-07" db="EMBL/GenBank/DDBJ databases">
        <authorList>
            <person name="Durling M."/>
        </authorList>
    </citation>
    <scope>NUCLEOTIDE SEQUENCE</scope>
</reference>
<dbReference type="PANTHER" id="PTHR24345:SF0">
    <property type="entry name" value="CELL CYCLE SERINE_THREONINE-PROTEIN KINASE CDC5_MSD2"/>
    <property type="match status" value="1"/>
</dbReference>
<dbReference type="SMART" id="SM00220">
    <property type="entry name" value="S_TKc"/>
    <property type="match status" value="1"/>
</dbReference>
<dbReference type="InterPro" id="IPR036947">
    <property type="entry name" value="POLO_box_dom_sf"/>
</dbReference>
<name>A0A9N9LS93_9HELO</name>
<keyword evidence="5 6" id="KW-0067">ATP-binding</keyword>
<dbReference type="InterPro" id="IPR017441">
    <property type="entry name" value="Protein_kinase_ATP_BS"/>
</dbReference>
<dbReference type="GO" id="GO:0005524">
    <property type="term" value="F:ATP binding"/>
    <property type="evidence" value="ECO:0007669"/>
    <property type="project" value="UniProtKB-UniRule"/>
</dbReference>
<feature type="region of interest" description="Disordered" evidence="7">
    <location>
        <begin position="851"/>
        <end position="871"/>
    </location>
</feature>
<dbReference type="GO" id="GO:0005816">
    <property type="term" value="C:spindle pole body"/>
    <property type="evidence" value="ECO:0007669"/>
    <property type="project" value="TreeGrafter"/>
</dbReference>
<proteinExistence type="predicted"/>
<dbReference type="PROSITE" id="PS00108">
    <property type="entry name" value="PROTEIN_KINASE_ST"/>
    <property type="match status" value="1"/>
</dbReference>
<dbReference type="GO" id="GO:0004674">
    <property type="term" value="F:protein serine/threonine kinase activity"/>
    <property type="evidence" value="ECO:0007669"/>
    <property type="project" value="UniProtKB-KW"/>
</dbReference>
<dbReference type="CDD" id="cd13118">
    <property type="entry name" value="POLO_box_1"/>
    <property type="match status" value="1"/>
</dbReference>
<evidence type="ECO:0000256" key="4">
    <source>
        <dbReference type="ARBA" id="ARBA00022777"/>
    </source>
</evidence>
<dbReference type="GO" id="GO:0007052">
    <property type="term" value="P:mitotic spindle organization"/>
    <property type="evidence" value="ECO:0007669"/>
    <property type="project" value="TreeGrafter"/>
</dbReference>
<keyword evidence="2" id="KW-0808">Transferase</keyword>
<comment type="caution">
    <text evidence="9">The sequence shown here is derived from an EMBL/GenBank/DDBJ whole genome shotgun (WGS) entry which is preliminary data.</text>
</comment>
<dbReference type="GO" id="GO:0000776">
    <property type="term" value="C:kinetochore"/>
    <property type="evidence" value="ECO:0007669"/>
    <property type="project" value="TreeGrafter"/>
</dbReference>
<dbReference type="Pfam" id="PF00069">
    <property type="entry name" value="Pkinase"/>
    <property type="match status" value="1"/>
</dbReference>
<keyword evidence="10" id="KW-1185">Reference proteome</keyword>
<dbReference type="GO" id="GO:0000922">
    <property type="term" value="C:spindle pole"/>
    <property type="evidence" value="ECO:0007669"/>
    <property type="project" value="TreeGrafter"/>
</dbReference>
<dbReference type="PROSITE" id="PS00107">
    <property type="entry name" value="PROTEIN_KINASE_ATP"/>
    <property type="match status" value="1"/>
</dbReference>
<keyword evidence="4" id="KW-0418">Kinase</keyword>
<dbReference type="FunFam" id="3.30.1120.30:FF:000004">
    <property type="entry name" value="Serine/threonine-protein kinase"/>
    <property type="match status" value="1"/>
</dbReference>
<evidence type="ECO:0000256" key="1">
    <source>
        <dbReference type="ARBA" id="ARBA00022527"/>
    </source>
</evidence>
<evidence type="ECO:0000256" key="6">
    <source>
        <dbReference type="PROSITE-ProRule" id="PRU10141"/>
    </source>
</evidence>
<feature type="region of interest" description="Disordered" evidence="7">
    <location>
        <begin position="790"/>
        <end position="811"/>
    </location>
</feature>
<dbReference type="GO" id="GO:0005737">
    <property type="term" value="C:cytoplasm"/>
    <property type="evidence" value="ECO:0007669"/>
    <property type="project" value="TreeGrafter"/>
</dbReference>
<dbReference type="OrthoDB" id="408964at2759"/>
<evidence type="ECO:0000256" key="3">
    <source>
        <dbReference type="ARBA" id="ARBA00022741"/>
    </source>
</evidence>
<gene>
    <name evidence="9" type="ORF">HYALB_00002126</name>
</gene>
<dbReference type="InterPro" id="IPR033701">
    <property type="entry name" value="POLO_box_1"/>
</dbReference>
<dbReference type="GO" id="GO:0005634">
    <property type="term" value="C:nucleus"/>
    <property type="evidence" value="ECO:0007669"/>
    <property type="project" value="TreeGrafter"/>
</dbReference>
<keyword evidence="1" id="KW-0723">Serine/threonine-protein kinase</keyword>
<evidence type="ECO:0000256" key="2">
    <source>
        <dbReference type="ARBA" id="ARBA00022679"/>
    </source>
</evidence>
<dbReference type="Gene3D" id="3.30.1120.30">
    <property type="entry name" value="POLO box domain"/>
    <property type="match status" value="1"/>
</dbReference>
<dbReference type="Gene3D" id="1.10.510.10">
    <property type="entry name" value="Transferase(Phosphotransferase) domain 1"/>
    <property type="match status" value="1"/>
</dbReference>
<dbReference type="EMBL" id="CAJVRM010000184">
    <property type="protein sequence ID" value="CAG8976611.1"/>
    <property type="molecule type" value="Genomic_DNA"/>
</dbReference>
<feature type="domain" description="Protein kinase" evidence="8">
    <location>
        <begin position="358"/>
        <end position="633"/>
    </location>
</feature>
<feature type="binding site" evidence="6">
    <location>
        <position position="387"/>
    </location>
    <ligand>
        <name>ATP</name>
        <dbReference type="ChEBI" id="CHEBI:30616"/>
    </ligand>
</feature>
<evidence type="ECO:0000313" key="9">
    <source>
        <dbReference type="EMBL" id="CAG8976611.1"/>
    </source>
</evidence>
<evidence type="ECO:0000259" key="8">
    <source>
        <dbReference type="PROSITE" id="PS50011"/>
    </source>
</evidence>
<dbReference type="InterPro" id="IPR011009">
    <property type="entry name" value="Kinase-like_dom_sf"/>
</dbReference>
<dbReference type="InterPro" id="IPR000719">
    <property type="entry name" value="Prot_kinase_dom"/>
</dbReference>
<sequence length="1272" mass="144716">MPKAQSTLQAHQYLLYQRVPAKFNPDKILDVPLSHPARLDSANSFTIDVDGTNDGDLLEVAFIHNRQTKPNLRPPTTVLARLSVFQSTFPPTCKLHPLLPSSSPQCESRRESKMGKSVPTFVAPYNWISKGKCIKFDIYREVQRRTQKRGKEKAWAKALQRIVDHDYTIPDQYAHQSWARQLYFVRLLNKDYDFDDDVLTLLGHILHQALDIERDCARDLKNPKNAHRLVFFTNYRVLQVYCCHNTSELKQVEALCTTSNDFRFPPNNPDYRGKKYHECTEKLFFQVNPYLAWECAFPEGIDMEALSPRDANAHLRKPQPAKLKPPVAKAGKEKDHPPPPPADVIEPPSFDRKHGATYRSGDLLGRGGFAICYKARLAGTRQVFALKIVKSKMQQKKMEQKANWSDLNSKHPNIVRFHRAFAYEQCTYLVLELCPNGSLMDMVKKRKFITEPEVRFWTVQMAGAIKYMHDKGIIHRDLKMGNVFLDKDMNVKVGDFGLAALLMSGKDWSNCRRTTLCGTPNYIAPEILSKDKQGHDHAVDIWSLGIIMLVFFPALSMISANQYSFAMLTGKPPFQSSTADEIYRRARELQYDWPKLNTSENLISPETKDLVAELLQPAELRPGPDAIVQHPFFTCGWFPQSEEMTTDLCYKGPGGDQFVSVGLKSGRFKLYERNLKKLCKECGVGPWDTAKKRVTSTYREVAAEEKAGLTPQVPLPNGIVYRPFDEWLASQQKITEDLEEDDDETTDGLDMVAPPALKTNIPTAIPTARPPTQSFAAQQRARPGLTQLPTRGIKARQPAAENSKPISSSSSRPILNISARLAKAKKAEPKFTEDVVQVEDRLAADLAQHLTPTKPENKPDTETMTMSFDKPTSIFSPREKLEIVPNTKPDDVLAGLRRLQNELERALNSRTMAVESKSARTIPHIVVKWVDYTNKFGLGYVLNNGTVGCIFKSTEETLPDSSKGVLQPNCLVVRDAERHLQNRGNEKYPDRMQMVPVSGHDIEFYEDKGQAGLACCKIPPQTFKTSTGKLPRVGEEFEDRKREKLVLWRKFGNYMTAFGRDVDYPYDDTLQRIQPKKDDEDASGNVITFYERWGDVGCWGFCDGHFQFNFPDHTKIVVSKDGTWCDLYHLPMDAARDLRERGTLTTAALDDRQHLSYPLQTLLNFMSKPSKNTSRRRPEIDPMMQGIPEANQFRKKIEFIKDVIKEWVTNGGLGCSNFNYEHRLRWTGHRELVNVKIPYKHVWVTVGARGGDDRKVAWFDPNAPAEKVPDIE</sequence>
<organism evidence="9 10">
    <name type="scientific">Hymenoscyphus albidus</name>
    <dbReference type="NCBI Taxonomy" id="595503"/>
    <lineage>
        <taxon>Eukaryota</taxon>
        <taxon>Fungi</taxon>
        <taxon>Dikarya</taxon>
        <taxon>Ascomycota</taxon>
        <taxon>Pezizomycotina</taxon>
        <taxon>Leotiomycetes</taxon>
        <taxon>Helotiales</taxon>
        <taxon>Helotiaceae</taxon>
        <taxon>Hymenoscyphus</taxon>
    </lineage>
</organism>
<protein>
    <recommendedName>
        <fullName evidence="8">Protein kinase domain-containing protein</fullName>
    </recommendedName>
</protein>
<dbReference type="SUPFAM" id="SSF56112">
    <property type="entry name" value="Protein kinase-like (PK-like)"/>
    <property type="match status" value="1"/>
</dbReference>
<evidence type="ECO:0000256" key="7">
    <source>
        <dbReference type="SAM" id="MobiDB-lite"/>
    </source>
</evidence>
<dbReference type="InterPro" id="IPR008271">
    <property type="entry name" value="Ser/Thr_kinase_AS"/>
</dbReference>
<accession>A0A9N9LS93</accession>